<accession>A0A423VSX8</accession>
<dbReference type="STRING" id="356882.A0A423VSX8"/>
<dbReference type="Pfam" id="PF25543">
    <property type="entry name" value="zf-CCCH_tandem"/>
    <property type="match status" value="1"/>
</dbReference>
<evidence type="ECO:0008006" key="8">
    <source>
        <dbReference type="Google" id="ProtNLM"/>
    </source>
</evidence>
<evidence type="ECO:0000256" key="2">
    <source>
        <dbReference type="SAM" id="MobiDB-lite"/>
    </source>
</evidence>
<proteinExistence type="predicted"/>
<comment type="caution">
    <text evidence="6">The sequence shown here is derived from an EMBL/GenBank/DDBJ whole genome shotgun (WGS) entry which is preliminary data.</text>
</comment>
<evidence type="ECO:0000259" key="3">
    <source>
        <dbReference type="Pfam" id="PF25540"/>
    </source>
</evidence>
<reference evidence="6 7" key="1">
    <citation type="submission" date="2015-09" db="EMBL/GenBank/DDBJ databases">
        <title>Host preference determinants of Valsa canker pathogens revealed by comparative genomics.</title>
        <authorList>
            <person name="Yin Z."/>
            <person name="Huang L."/>
        </authorList>
    </citation>
    <scope>NUCLEOTIDE SEQUENCE [LARGE SCALE GENOMIC DNA]</scope>
    <source>
        <strain evidence="6 7">03-1</strain>
    </source>
</reference>
<dbReference type="InterPro" id="IPR000571">
    <property type="entry name" value="Znf_CCCH"/>
</dbReference>
<dbReference type="Pfam" id="PF25542">
    <property type="entry name" value="zf-CCCH_12"/>
    <property type="match status" value="1"/>
</dbReference>
<sequence length="512" mass="57037">MLSDKDIDAAAQQLADYRKNDALSDILTKFENLLGDYKRLRSDYEEEREARERWKQQARGQERKPFVLVLVDADGYVFRDDLISAGPDGGTQAAQLLNESIKTSLRRKGLEHCELVIRVYANVAGLSKALSKVGLIGADKRSLAPFIANFNRTYSLTDFVDAGETKENADFKLRGLLSFYAENMQCKHIYFAACHDSGYVSELMKYRGHHDRFTLIRTSGLLFHDEFTKLGLGIEELPGVFRSTGSAMDAVYPKPLQSIVKSTAPTGPASPSGRCKYGDSCRGLHINTPESTFPVRSSKLGRAWKNGNDSNDALDHPTPTKVYGASNRSYLQNVDLFSQLPRAEDIPDGHVAVNFNQKRLDPYLPPPTSESESRLRSQSAKQRFCNSKHLSGSCVNPNCEYDHGHLDEDLKPVLLWLARSLPCPKRERCRNAACFYGHICQKPDCKFRGGKAFCRIQPFLHFDDLAVDRYVPALFSRQSVGAPGQSPSSTMSDEEEEEDATSPAGGISVNDS</sequence>
<evidence type="ECO:0000256" key="1">
    <source>
        <dbReference type="SAM" id="Coils"/>
    </source>
</evidence>
<dbReference type="InterPro" id="IPR057654">
    <property type="entry name" value="Znf-CCCH_tandem"/>
</dbReference>
<name>A0A423VSX8_9PEZI</name>
<feature type="domain" description="Tandem CCCH zinc finger" evidence="5">
    <location>
        <begin position="413"/>
        <end position="465"/>
    </location>
</feature>
<dbReference type="OrthoDB" id="2270193at2759"/>
<feature type="region of interest" description="Disordered" evidence="2">
    <location>
        <begin position="478"/>
        <end position="512"/>
    </location>
</feature>
<dbReference type="PANTHER" id="PTHR37543:SF1">
    <property type="entry name" value="CCCH ZINC FINGER DNA BINDING PROTEIN (AFU_ORTHOLOGUE AFUA_5G12760)"/>
    <property type="match status" value="1"/>
</dbReference>
<feature type="region of interest" description="Disordered" evidence="2">
    <location>
        <begin position="359"/>
        <end position="378"/>
    </location>
</feature>
<feature type="domain" description="C3H1-type" evidence="4">
    <location>
        <begin position="378"/>
        <end position="405"/>
    </location>
</feature>
<dbReference type="AlphaFoldDB" id="A0A423VSX8"/>
<feature type="domain" description="DUF7923" evidence="3">
    <location>
        <begin position="61"/>
        <end position="241"/>
    </location>
</feature>
<dbReference type="PANTHER" id="PTHR37543">
    <property type="entry name" value="CCCH ZINC FINGER DNA BINDING PROTEIN (AFU_ORTHOLOGUE AFUA_5G12760)"/>
    <property type="match status" value="1"/>
</dbReference>
<evidence type="ECO:0000313" key="6">
    <source>
        <dbReference type="EMBL" id="ROV94088.1"/>
    </source>
</evidence>
<protein>
    <recommendedName>
        <fullName evidence="8">C3H1-type domain-containing protein</fullName>
    </recommendedName>
</protein>
<gene>
    <name evidence="6" type="ORF">VMCG_08248</name>
</gene>
<evidence type="ECO:0000259" key="4">
    <source>
        <dbReference type="Pfam" id="PF25542"/>
    </source>
</evidence>
<dbReference type="Pfam" id="PF25540">
    <property type="entry name" value="DUF7923"/>
    <property type="match status" value="1"/>
</dbReference>
<feature type="coiled-coil region" evidence="1">
    <location>
        <begin position="27"/>
        <end position="64"/>
    </location>
</feature>
<keyword evidence="1" id="KW-0175">Coiled coil</keyword>
<dbReference type="Proteomes" id="UP000283895">
    <property type="component" value="Unassembled WGS sequence"/>
</dbReference>
<organism evidence="6 7">
    <name type="scientific">Cytospora schulzeri</name>
    <dbReference type="NCBI Taxonomy" id="448051"/>
    <lineage>
        <taxon>Eukaryota</taxon>
        <taxon>Fungi</taxon>
        <taxon>Dikarya</taxon>
        <taxon>Ascomycota</taxon>
        <taxon>Pezizomycotina</taxon>
        <taxon>Sordariomycetes</taxon>
        <taxon>Sordariomycetidae</taxon>
        <taxon>Diaporthales</taxon>
        <taxon>Cytosporaceae</taxon>
        <taxon>Cytospora</taxon>
    </lineage>
</organism>
<dbReference type="EMBL" id="LKEA01000042">
    <property type="protein sequence ID" value="ROV94088.1"/>
    <property type="molecule type" value="Genomic_DNA"/>
</dbReference>
<dbReference type="InterPro" id="IPR057683">
    <property type="entry name" value="DUF7923"/>
</dbReference>
<evidence type="ECO:0000259" key="5">
    <source>
        <dbReference type="Pfam" id="PF25543"/>
    </source>
</evidence>
<evidence type="ECO:0000313" key="7">
    <source>
        <dbReference type="Proteomes" id="UP000283895"/>
    </source>
</evidence>
<keyword evidence="7" id="KW-1185">Reference proteome</keyword>